<accession>A0A4Z1IPB6</accession>
<proteinExistence type="predicted"/>
<feature type="compositionally biased region" description="Low complexity" evidence="1">
    <location>
        <begin position="32"/>
        <end position="45"/>
    </location>
</feature>
<name>A0A4Z1IPB6_9HELO</name>
<organism evidence="2 3">
    <name type="scientific">Botryotinia convoluta</name>
    <dbReference type="NCBI Taxonomy" id="54673"/>
    <lineage>
        <taxon>Eukaryota</taxon>
        <taxon>Fungi</taxon>
        <taxon>Dikarya</taxon>
        <taxon>Ascomycota</taxon>
        <taxon>Pezizomycotina</taxon>
        <taxon>Leotiomycetes</taxon>
        <taxon>Helotiales</taxon>
        <taxon>Sclerotiniaceae</taxon>
        <taxon>Botryotinia</taxon>
    </lineage>
</organism>
<feature type="region of interest" description="Disordered" evidence="1">
    <location>
        <begin position="1"/>
        <end position="59"/>
    </location>
</feature>
<keyword evidence="3" id="KW-1185">Reference proteome</keyword>
<reference evidence="2 3" key="1">
    <citation type="submission" date="2017-12" db="EMBL/GenBank/DDBJ databases">
        <title>Comparative genomics of Botrytis spp.</title>
        <authorList>
            <person name="Valero-Jimenez C.A."/>
            <person name="Tapia P."/>
            <person name="Veloso J."/>
            <person name="Silva-Moreno E."/>
            <person name="Staats M."/>
            <person name="Valdes J.H."/>
            <person name="Van Kan J.A.L."/>
        </authorList>
    </citation>
    <scope>NUCLEOTIDE SEQUENCE [LARGE SCALE GENOMIC DNA]</scope>
    <source>
        <strain evidence="2 3">MUCL11595</strain>
    </source>
</reference>
<comment type="caution">
    <text evidence="2">The sequence shown here is derived from an EMBL/GenBank/DDBJ whole genome shotgun (WGS) entry which is preliminary data.</text>
</comment>
<feature type="compositionally biased region" description="Basic and acidic residues" evidence="1">
    <location>
        <begin position="47"/>
        <end position="56"/>
    </location>
</feature>
<evidence type="ECO:0000313" key="3">
    <source>
        <dbReference type="Proteomes" id="UP000297527"/>
    </source>
</evidence>
<evidence type="ECO:0000256" key="1">
    <source>
        <dbReference type="SAM" id="MobiDB-lite"/>
    </source>
</evidence>
<evidence type="ECO:0000313" key="2">
    <source>
        <dbReference type="EMBL" id="TGO58573.1"/>
    </source>
</evidence>
<dbReference type="AlphaFoldDB" id="A0A4Z1IPB6"/>
<protein>
    <submittedName>
        <fullName evidence="2">Uncharacterized protein</fullName>
    </submittedName>
</protein>
<dbReference type="EMBL" id="PQXN01000053">
    <property type="protein sequence ID" value="TGO58573.1"/>
    <property type="molecule type" value="Genomic_DNA"/>
</dbReference>
<gene>
    <name evidence="2" type="ORF">BCON_0053g00080</name>
</gene>
<dbReference type="Proteomes" id="UP000297527">
    <property type="component" value="Unassembled WGS sequence"/>
</dbReference>
<sequence length="90" mass="10072">MNELVGGGGEEVRDMAASRRRLGNGRRKRKASASASASANANANAVCRRDQRRHIDPTPVTEGSIMVNLRVEEDQSQHSIRKYSQWHQWA</sequence>
<feature type="compositionally biased region" description="Basic residues" evidence="1">
    <location>
        <begin position="18"/>
        <end position="31"/>
    </location>
</feature>